<evidence type="ECO:0000313" key="1">
    <source>
        <dbReference type="EMBL" id="KFM56748.1"/>
    </source>
</evidence>
<dbReference type="Proteomes" id="UP000054359">
    <property type="component" value="Unassembled WGS sequence"/>
</dbReference>
<accession>A0A087SV59</accession>
<dbReference type="EMBL" id="KK112111">
    <property type="protein sequence ID" value="KFM56748.1"/>
    <property type="molecule type" value="Genomic_DNA"/>
</dbReference>
<dbReference type="AlphaFoldDB" id="A0A087SV59"/>
<feature type="non-terminal residue" evidence="1">
    <location>
        <position position="64"/>
    </location>
</feature>
<keyword evidence="2" id="KW-1185">Reference proteome</keyword>
<sequence length="64" mass="6835">MFSVHSCVDVSQDMSTLSFITSVRVAGDVLPVHQSTALFTASVLLKKNKNIANAKAITSDPDVK</sequence>
<evidence type="ECO:0000313" key="2">
    <source>
        <dbReference type="Proteomes" id="UP000054359"/>
    </source>
</evidence>
<gene>
    <name evidence="1" type="ORF">X975_19523</name>
</gene>
<proteinExistence type="predicted"/>
<name>A0A087SV59_STEMI</name>
<reference evidence="1 2" key="1">
    <citation type="submission" date="2013-11" db="EMBL/GenBank/DDBJ databases">
        <title>Genome sequencing of Stegodyphus mimosarum.</title>
        <authorList>
            <person name="Bechsgaard J."/>
        </authorList>
    </citation>
    <scope>NUCLEOTIDE SEQUENCE [LARGE SCALE GENOMIC DNA]</scope>
</reference>
<organism evidence="1 2">
    <name type="scientific">Stegodyphus mimosarum</name>
    <name type="common">African social velvet spider</name>
    <dbReference type="NCBI Taxonomy" id="407821"/>
    <lineage>
        <taxon>Eukaryota</taxon>
        <taxon>Metazoa</taxon>
        <taxon>Ecdysozoa</taxon>
        <taxon>Arthropoda</taxon>
        <taxon>Chelicerata</taxon>
        <taxon>Arachnida</taxon>
        <taxon>Araneae</taxon>
        <taxon>Araneomorphae</taxon>
        <taxon>Entelegynae</taxon>
        <taxon>Eresoidea</taxon>
        <taxon>Eresidae</taxon>
        <taxon>Stegodyphus</taxon>
    </lineage>
</organism>
<protein>
    <submittedName>
        <fullName evidence="1">Uncharacterized protein</fullName>
    </submittedName>
</protein>